<dbReference type="EMBL" id="VEPZ02000927">
    <property type="protein sequence ID" value="KAE8710888.1"/>
    <property type="molecule type" value="Genomic_DNA"/>
</dbReference>
<reference evidence="1" key="1">
    <citation type="submission" date="2019-09" db="EMBL/GenBank/DDBJ databases">
        <title>Draft genome information of white flower Hibiscus syriacus.</title>
        <authorList>
            <person name="Kim Y.-M."/>
        </authorList>
    </citation>
    <scope>NUCLEOTIDE SEQUENCE [LARGE SCALE GENOMIC DNA]</scope>
    <source>
        <strain evidence="1">YM2019G1</strain>
    </source>
</reference>
<comment type="caution">
    <text evidence="1">The sequence shown here is derived from an EMBL/GenBank/DDBJ whole genome shotgun (WGS) entry which is preliminary data.</text>
</comment>
<proteinExistence type="predicted"/>
<protein>
    <submittedName>
        <fullName evidence="1">Uncharacterized protein</fullName>
    </submittedName>
</protein>
<gene>
    <name evidence="1" type="ORF">F3Y22_tig00110319pilonHSYRG00546</name>
</gene>
<evidence type="ECO:0000313" key="1">
    <source>
        <dbReference type="EMBL" id="KAE8710888.1"/>
    </source>
</evidence>
<dbReference type="Proteomes" id="UP000436088">
    <property type="component" value="Unassembled WGS sequence"/>
</dbReference>
<name>A0A6A3B4U6_HIBSY</name>
<sequence>MTNPWFEKTLNGDDDFFDDVIKYLDIQLDDVQENSGGEVWDCNFQNLEPPPAGVLADFSSSFYRDVFGDSIVESLTFPVSSTFAYSDL</sequence>
<keyword evidence="2" id="KW-1185">Reference proteome</keyword>
<accession>A0A6A3B4U6</accession>
<dbReference type="AlphaFoldDB" id="A0A6A3B4U6"/>
<organism evidence="1 2">
    <name type="scientific">Hibiscus syriacus</name>
    <name type="common">Rose of Sharon</name>
    <dbReference type="NCBI Taxonomy" id="106335"/>
    <lineage>
        <taxon>Eukaryota</taxon>
        <taxon>Viridiplantae</taxon>
        <taxon>Streptophyta</taxon>
        <taxon>Embryophyta</taxon>
        <taxon>Tracheophyta</taxon>
        <taxon>Spermatophyta</taxon>
        <taxon>Magnoliopsida</taxon>
        <taxon>eudicotyledons</taxon>
        <taxon>Gunneridae</taxon>
        <taxon>Pentapetalae</taxon>
        <taxon>rosids</taxon>
        <taxon>malvids</taxon>
        <taxon>Malvales</taxon>
        <taxon>Malvaceae</taxon>
        <taxon>Malvoideae</taxon>
        <taxon>Hibiscus</taxon>
    </lineage>
</organism>
<evidence type="ECO:0000313" key="2">
    <source>
        <dbReference type="Proteomes" id="UP000436088"/>
    </source>
</evidence>